<protein>
    <submittedName>
        <fullName evidence="3">Uncharacterized protein</fullName>
    </submittedName>
</protein>
<evidence type="ECO:0000256" key="2">
    <source>
        <dbReference type="SAM" id="Phobius"/>
    </source>
</evidence>
<reference evidence="3 4" key="1">
    <citation type="journal article" date="2019" name="Int. J. Syst. Evol. Microbiol.">
        <title>The Global Catalogue of Microorganisms (GCM) 10K type strain sequencing project: providing services to taxonomists for standard genome sequencing and annotation.</title>
        <authorList>
            <consortium name="The Broad Institute Genomics Platform"/>
            <consortium name="The Broad Institute Genome Sequencing Center for Infectious Disease"/>
            <person name="Wu L."/>
            <person name="Ma J."/>
        </authorList>
    </citation>
    <scope>NUCLEOTIDE SEQUENCE [LARGE SCALE GENOMIC DNA]</scope>
    <source>
        <strain evidence="3 4">JCM 13595</strain>
    </source>
</reference>
<dbReference type="Proteomes" id="UP001501461">
    <property type="component" value="Unassembled WGS sequence"/>
</dbReference>
<accession>A0ABN2U8G6</accession>
<evidence type="ECO:0000256" key="1">
    <source>
        <dbReference type="SAM" id="MobiDB-lite"/>
    </source>
</evidence>
<feature type="transmembrane region" description="Helical" evidence="2">
    <location>
        <begin position="137"/>
        <end position="159"/>
    </location>
</feature>
<feature type="transmembrane region" description="Helical" evidence="2">
    <location>
        <begin position="106"/>
        <end position="131"/>
    </location>
</feature>
<keyword evidence="4" id="KW-1185">Reference proteome</keyword>
<sequence>MNPTERPVQPKLPPLTTRREKRNAEYVKAVRTGELDVVPQRRSGKRAQPLSPPTSRRAQSPGVEPSPQPATRSQNAVEPAAGTRLATSRRAKRGAAKAKMNLMDKALIGVVAMVGLLMLFMGIVGIVASFQGAHADVISLFTGSITALAGASWTAVAPFKVIETTE</sequence>
<comment type="caution">
    <text evidence="3">The sequence shown here is derived from an EMBL/GenBank/DDBJ whole genome shotgun (WGS) entry which is preliminary data.</text>
</comment>
<dbReference type="RefSeq" id="WP_343956385.1">
    <property type="nucleotide sequence ID" value="NZ_BAAAMN010000014.1"/>
</dbReference>
<gene>
    <name evidence="3" type="ORF">GCM10009720_08750</name>
</gene>
<keyword evidence="2" id="KW-0472">Membrane</keyword>
<proteinExistence type="predicted"/>
<name>A0ABN2U8G6_9MICC</name>
<keyword evidence="2" id="KW-1133">Transmembrane helix</keyword>
<evidence type="ECO:0000313" key="3">
    <source>
        <dbReference type="EMBL" id="GAA2030774.1"/>
    </source>
</evidence>
<organism evidence="3 4">
    <name type="scientific">Yaniella flava</name>
    <dbReference type="NCBI Taxonomy" id="287930"/>
    <lineage>
        <taxon>Bacteria</taxon>
        <taxon>Bacillati</taxon>
        <taxon>Actinomycetota</taxon>
        <taxon>Actinomycetes</taxon>
        <taxon>Micrococcales</taxon>
        <taxon>Micrococcaceae</taxon>
        <taxon>Yaniella</taxon>
    </lineage>
</organism>
<feature type="region of interest" description="Disordered" evidence="1">
    <location>
        <begin position="1"/>
        <end position="90"/>
    </location>
</feature>
<keyword evidence="2" id="KW-0812">Transmembrane</keyword>
<dbReference type="EMBL" id="BAAAMN010000014">
    <property type="protein sequence ID" value="GAA2030774.1"/>
    <property type="molecule type" value="Genomic_DNA"/>
</dbReference>
<evidence type="ECO:0000313" key="4">
    <source>
        <dbReference type="Proteomes" id="UP001501461"/>
    </source>
</evidence>